<protein>
    <recommendedName>
        <fullName evidence="4">Type III restriction endonuclease</fullName>
    </recommendedName>
</protein>
<evidence type="ECO:0000313" key="3">
    <source>
        <dbReference type="Proteomes" id="UP000830055"/>
    </source>
</evidence>
<sequence length="880" mass="101694">MAKGKQETIELNFSFYSYLLRFYRHNKGAIRKHYRDLSKKFLDFNDSENAKAFLRTPQFEALEIYIFLKEFQNNRPVHQIFENWYKKKNGFENRKEIGLTGAGETQLSMFDRFDEKSYEKVFKRMKKQARLYPNYIFALTMGAGKTILMATCIFYEFILANKFPKDKNYCHNALVFAPDKTVLQSLKEIQTFEMDKVVPPEYVNFLSSHIQFHFLEEAGTSLSTLDHSRFNLIISNTQKIILKKQRKEANPTAKLFGSGKLTYNEKSIYDQAADLYEFDVPEDEQDLTTNQRFEKIRRLGQLGIYIDEAHHAFGKNLGKDTGSLEDTRKTSLRNTVDLLAKSLENSGTHVVACYNYTGTPYVGQEILPEVVYAYGLQEAIDNEYLKKVILHGYTTTKDQDFISLTIANFLKATDGLRPEGMLPKLAIFGSTIREVQQILRPVVERELAKHGISSETILVNVGDEKITTNDDIREFNRLDTSSSEKRFILLVNKGREGWNCRSLFGVGLFREPTSKIFVLQATMRCLRQIGDVQHTGHVYLSRSNMEILNDELQQNFRISADEFQGACKKKNIYEVRVVPPPRKIKLKRIKRQFHIVEKEQTGTISLALDQVDTEKYRLLHYTQEGVSAAHAVKQKEVKAEDLSHLRDQRVFSELTLVAEIARYLNKPCLAIGDMLADTAEGIDKILEMVNEFNALLYDELIPRLFHKLYLITSIESTEEYDIELINKPENGFYEVSGEEDKVARNSDPQAVKMPAEKSFHMDTYCFDSNPERDLFWRLLQDKKVKEVYFTGMLTHGQSDFYVQYIDPESHTVRSYYPDFLVKKDDDTYVIIEVKGEHQMDDSIVKAKKDYAEQLAVVSGMTYKMIGGQSVGGARYHELLN</sequence>
<accession>A0ABM7WBZ2</accession>
<keyword evidence="1" id="KW-0472">Membrane</keyword>
<evidence type="ECO:0000313" key="2">
    <source>
        <dbReference type="EMBL" id="BDD88458.1"/>
    </source>
</evidence>
<dbReference type="InterPro" id="IPR027417">
    <property type="entry name" value="P-loop_NTPase"/>
</dbReference>
<dbReference type="RefSeq" id="WP_284151814.1">
    <property type="nucleotide sequence ID" value="NZ_AP025516.1"/>
</dbReference>
<keyword evidence="1" id="KW-1133">Transmembrane helix</keyword>
<feature type="transmembrane region" description="Helical" evidence="1">
    <location>
        <begin position="132"/>
        <end position="158"/>
    </location>
</feature>
<dbReference type="EMBL" id="AP025516">
    <property type="protein sequence ID" value="BDD88458.1"/>
    <property type="molecule type" value="Genomic_DNA"/>
</dbReference>
<dbReference type="Gene3D" id="3.40.50.300">
    <property type="entry name" value="P-loop containing nucleotide triphosphate hydrolases"/>
    <property type="match status" value="2"/>
</dbReference>
<keyword evidence="3" id="KW-1185">Reference proteome</keyword>
<keyword evidence="1" id="KW-0812">Transmembrane</keyword>
<name>A0ABM7WBZ2_9BACT</name>
<evidence type="ECO:0008006" key="4">
    <source>
        <dbReference type="Google" id="ProtNLM"/>
    </source>
</evidence>
<organism evidence="2 3">
    <name type="scientific">Desulfofustis limnaeus</name>
    <dbReference type="NCBI Taxonomy" id="2740163"/>
    <lineage>
        <taxon>Bacteria</taxon>
        <taxon>Pseudomonadati</taxon>
        <taxon>Thermodesulfobacteriota</taxon>
        <taxon>Desulfobulbia</taxon>
        <taxon>Desulfobulbales</taxon>
        <taxon>Desulfocapsaceae</taxon>
        <taxon>Desulfofustis</taxon>
    </lineage>
</organism>
<dbReference type="SUPFAM" id="SSF52540">
    <property type="entry name" value="P-loop containing nucleoside triphosphate hydrolases"/>
    <property type="match status" value="1"/>
</dbReference>
<proteinExistence type="predicted"/>
<evidence type="ECO:0000256" key="1">
    <source>
        <dbReference type="SAM" id="Phobius"/>
    </source>
</evidence>
<gene>
    <name evidence="2" type="ORF">DPPLL_28230</name>
</gene>
<reference evidence="2 3" key="1">
    <citation type="submission" date="2022-01" db="EMBL/GenBank/DDBJ databases">
        <title>Desulfofustis limnae sp. nov., a novel mesophilic sulfate-reducing bacterium isolated from marsh soil.</title>
        <authorList>
            <person name="Watanabe M."/>
            <person name="Takahashi A."/>
            <person name="Kojima H."/>
            <person name="Fukui M."/>
        </authorList>
    </citation>
    <scope>NUCLEOTIDE SEQUENCE [LARGE SCALE GENOMIC DNA]</scope>
    <source>
        <strain evidence="2 3">PPLL</strain>
    </source>
</reference>
<dbReference type="Proteomes" id="UP000830055">
    <property type="component" value="Chromosome"/>
</dbReference>